<feature type="region of interest" description="Disordered" evidence="1">
    <location>
        <begin position="516"/>
        <end position="537"/>
    </location>
</feature>
<evidence type="ECO:0000256" key="1">
    <source>
        <dbReference type="SAM" id="MobiDB-lite"/>
    </source>
</evidence>
<dbReference type="Proteomes" id="UP000471745">
    <property type="component" value="Unassembled WGS sequence"/>
</dbReference>
<gene>
    <name evidence="2" type="ORF">G3I18_11255</name>
</gene>
<evidence type="ECO:0000313" key="3">
    <source>
        <dbReference type="Proteomes" id="UP000471745"/>
    </source>
</evidence>
<dbReference type="RefSeq" id="WP_163088232.1">
    <property type="nucleotide sequence ID" value="NZ_JAAGNA010000398.1"/>
</dbReference>
<dbReference type="AlphaFoldDB" id="A0A9X5CIL3"/>
<keyword evidence="3" id="KW-1185">Reference proteome</keyword>
<organism evidence="2 3">
    <name type="scientific">Actinospica acidiphila</name>
    <dbReference type="NCBI Taxonomy" id="304899"/>
    <lineage>
        <taxon>Bacteria</taxon>
        <taxon>Bacillati</taxon>
        <taxon>Actinomycetota</taxon>
        <taxon>Actinomycetes</taxon>
        <taxon>Catenulisporales</taxon>
        <taxon>Actinospicaceae</taxon>
        <taxon>Actinospica</taxon>
    </lineage>
</organism>
<accession>A0A9X5CIL3</accession>
<comment type="caution">
    <text evidence="2">The sequence shown here is derived from an EMBL/GenBank/DDBJ whole genome shotgun (WGS) entry which is preliminary data.</text>
</comment>
<evidence type="ECO:0000313" key="2">
    <source>
        <dbReference type="EMBL" id="NEC49151.1"/>
    </source>
</evidence>
<feature type="region of interest" description="Disordered" evidence="1">
    <location>
        <begin position="754"/>
        <end position="775"/>
    </location>
</feature>
<evidence type="ECO:0008006" key="4">
    <source>
        <dbReference type="Google" id="ProtNLM"/>
    </source>
</evidence>
<name>A0A9X5CIL3_9ACTN</name>
<dbReference type="EMBL" id="JAAGNA010000398">
    <property type="protein sequence ID" value="NEC49151.1"/>
    <property type="molecule type" value="Genomic_DNA"/>
</dbReference>
<sequence length="775" mass="84709">MPEFSDLLNARLGSLKDAVDDWTETVKKLEKLEEQAGKGLLKKAEKADWKGENAGVTLPFVKKTAKEFGDAAKEAQSIRNILRDAHTEFKAAKAQLVKAVEDAPKKGIRVDSSGVVSYQVHPDRRAKDYDGPEPEEADFDQVRAEIQQALKRANEADEVASRALRTLVGKDKHNFSGTEYDSLKQAGRAQDAQDARAAAKIVAKGDDASPEEIARLNKYFENNRGDRYFAERFALEVGVKGNLEYWVDMGDPSDGSRLGVDHPKEIKELQKNWSLTLAAATHSNSPAMDQWKADVIKAGDDVVRSRGTTAYGFQVMSNLMRYGTYETKFLAEYGGAAVGMENKLTGNGSLKASQVWNAGLTPPPRLNWDGKDLGRDPMVGFMEALGHNAKASTEFFNSTIDLTPDDQNDKRTTDAFKYFTQERDWPQDAYKDGFGNKYGYDSLGHALEAAATGHSYDAPTDGQKDARTAENAEVMQKIVSFYGSDPKHMHEQGIADSLAVVGTAYIDEFNRSLEQENHASEQGMANSPFGPAKGDDSRFGDEYNTKLLFTREGAANFMSIVAQSEEGHSQLSAAQSLYTTSVMDARGPEPGHGKIENTDLTDVKTALRIGSEAHGILDNSRLGQIDKDFEKDSEEYNKEVARTTEWIKFGTGVAIGSGVAAITGGFAPAAVAAPLAAEYAGSAVETFLGTVFDDLSEKHAKEGTDLLKEKSDDLRDEALLMGKAHALAPAQAYANAPGWSEENQNYILEELTESVKNSRLHSTEDPLPDPYEADD</sequence>
<proteinExistence type="predicted"/>
<reference evidence="2 3" key="1">
    <citation type="submission" date="2020-01" db="EMBL/GenBank/DDBJ databases">
        <title>Insect and environment-associated Actinomycetes.</title>
        <authorList>
            <person name="Currrie C."/>
            <person name="Chevrette M."/>
            <person name="Carlson C."/>
            <person name="Stubbendieck R."/>
            <person name="Wendt-Pienkowski E."/>
        </authorList>
    </citation>
    <scope>NUCLEOTIDE SEQUENCE [LARGE SCALE GENOMIC DNA]</scope>
    <source>
        <strain evidence="2 3">SID8189</strain>
    </source>
</reference>
<protein>
    <recommendedName>
        <fullName evidence="4">PPE domain-containing protein</fullName>
    </recommendedName>
</protein>